<evidence type="ECO:0000313" key="3">
    <source>
        <dbReference type="Proteomes" id="UP000054564"/>
    </source>
</evidence>
<feature type="domain" description="HAT C-terminal dimerisation" evidence="1">
    <location>
        <begin position="48"/>
        <end position="106"/>
    </location>
</feature>
<comment type="caution">
    <text evidence="2">The sequence shown here is derived from an EMBL/GenBank/DDBJ whole genome shotgun (WGS) entry which is preliminary data.</text>
</comment>
<dbReference type="InterPro" id="IPR012337">
    <property type="entry name" value="RNaseH-like_sf"/>
</dbReference>
<keyword evidence="3" id="KW-1185">Reference proteome</keyword>
<dbReference type="SUPFAM" id="SSF53098">
    <property type="entry name" value="Ribonuclease H-like"/>
    <property type="match status" value="1"/>
</dbReference>
<protein>
    <recommendedName>
        <fullName evidence="1">HAT C-terminal dimerisation domain-containing protein</fullName>
    </recommendedName>
</protein>
<evidence type="ECO:0000313" key="2">
    <source>
        <dbReference type="EMBL" id="KNE94122.1"/>
    </source>
</evidence>
<evidence type="ECO:0000259" key="1">
    <source>
        <dbReference type="Pfam" id="PF05699"/>
    </source>
</evidence>
<dbReference type="Proteomes" id="UP000054564">
    <property type="component" value="Unassembled WGS sequence"/>
</dbReference>
<dbReference type="GO" id="GO:0046983">
    <property type="term" value="F:protein dimerization activity"/>
    <property type="evidence" value="ECO:0007669"/>
    <property type="project" value="InterPro"/>
</dbReference>
<proteinExistence type="predicted"/>
<gene>
    <name evidence="2" type="ORF">PSTG_12551</name>
</gene>
<dbReference type="Pfam" id="PF05699">
    <property type="entry name" value="Dimer_Tnp_hAT"/>
    <property type="match status" value="1"/>
</dbReference>
<accession>A0A0L0V4B8</accession>
<reference evidence="3" key="1">
    <citation type="submission" date="2014-03" db="EMBL/GenBank/DDBJ databases">
        <title>The Genome Sequence of Puccinia striiformis f. sp. tritici PST-78.</title>
        <authorList>
            <consortium name="The Broad Institute Genome Sequencing Platform"/>
            <person name="Cuomo C."/>
            <person name="Hulbert S."/>
            <person name="Chen X."/>
            <person name="Walker B."/>
            <person name="Young S.K."/>
            <person name="Zeng Q."/>
            <person name="Gargeya S."/>
            <person name="Fitzgerald M."/>
            <person name="Haas B."/>
            <person name="Abouelleil A."/>
            <person name="Alvarado L."/>
            <person name="Arachchi H.M."/>
            <person name="Berlin A.M."/>
            <person name="Chapman S.B."/>
            <person name="Goldberg J."/>
            <person name="Griggs A."/>
            <person name="Gujja S."/>
            <person name="Hansen M."/>
            <person name="Howarth C."/>
            <person name="Imamovic A."/>
            <person name="Larimer J."/>
            <person name="McCowan C."/>
            <person name="Montmayeur A."/>
            <person name="Murphy C."/>
            <person name="Neiman D."/>
            <person name="Pearson M."/>
            <person name="Priest M."/>
            <person name="Roberts A."/>
            <person name="Saif S."/>
            <person name="Shea T."/>
            <person name="Sisk P."/>
            <person name="Sykes S."/>
            <person name="Wortman J."/>
            <person name="Nusbaum C."/>
            <person name="Birren B."/>
        </authorList>
    </citation>
    <scope>NUCLEOTIDE SEQUENCE [LARGE SCALE GENOMIC DNA]</scope>
    <source>
        <strain evidence="3">race PST-78</strain>
    </source>
</reference>
<dbReference type="AlphaFoldDB" id="A0A0L0V4B8"/>
<name>A0A0L0V4B8_9BASI</name>
<dbReference type="EMBL" id="AJIL01000123">
    <property type="protein sequence ID" value="KNE94122.1"/>
    <property type="molecule type" value="Genomic_DNA"/>
</dbReference>
<sequence>MTYKSANLLNFHFALCTPPPTNWPISEQVRPPLAIDCLVWHIPPPQLIHQSEFPRLASVARDALACSATLATVERTFSAAADVCAPGRHSLAAATIERCVSSHMWLQKGIKADGEFSDCQSVINTVSANLKFATQVANKKKKIKAKKIKHVANPISQK</sequence>
<dbReference type="InterPro" id="IPR008906">
    <property type="entry name" value="HATC_C_dom"/>
</dbReference>
<organism evidence="2 3">
    <name type="scientific">Puccinia striiformis f. sp. tritici PST-78</name>
    <dbReference type="NCBI Taxonomy" id="1165861"/>
    <lineage>
        <taxon>Eukaryota</taxon>
        <taxon>Fungi</taxon>
        <taxon>Dikarya</taxon>
        <taxon>Basidiomycota</taxon>
        <taxon>Pucciniomycotina</taxon>
        <taxon>Pucciniomycetes</taxon>
        <taxon>Pucciniales</taxon>
        <taxon>Pucciniaceae</taxon>
        <taxon>Puccinia</taxon>
    </lineage>
</organism>